<dbReference type="SUPFAM" id="SSF50249">
    <property type="entry name" value="Nucleic acid-binding proteins"/>
    <property type="match status" value="1"/>
</dbReference>
<dbReference type="PROSITE" id="PS50935">
    <property type="entry name" value="SSB"/>
    <property type="match status" value="1"/>
</dbReference>
<evidence type="ECO:0000313" key="4">
    <source>
        <dbReference type="Proteomes" id="UP001174691"/>
    </source>
</evidence>
<organism evidence="3 4">
    <name type="scientific">Coniochaeta hoffmannii</name>
    <dbReference type="NCBI Taxonomy" id="91930"/>
    <lineage>
        <taxon>Eukaryota</taxon>
        <taxon>Fungi</taxon>
        <taxon>Dikarya</taxon>
        <taxon>Ascomycota</taxon>
        <taxon>Pezizomycotina</taxon>
        <taxon>Sordariomycetes</taxon>
        <taxon>Sordariomycetidae</taxon>
        <taxon>Coniochaetales</taxon>
        <taxon>Coniochaetaceae</taxon>
        <taxon>Coniochaeta</taxon>
    </lineage>
</organism>
<dbReference type="Gene3D" id="2.40.50.140">
    <property type="entry name" value="Nucleic acid-binding proteins"/>
    <property type="match status" value="1"/>
</dbReference>
<evidence type="ECO:0000256" key="1">
    <source>
        <dbReference type="ARBA" id="ARBA00023125"/>
    </source>
</evidence>
<dbReference type="AlphaFoldDB" id="A0AA38SCC8"/>
<dbReference type="CDD" id="cd04496">
    <property type="entry name" value="SSB_OBF"/>
    <property type="match status" value="1"/>
</dbReference>
<dbReference type="PIRSF" id="PIRSF002070">
    <property type="entry name" value="SSB"/>
    <property type="match status" value="1"/>
</dbReference>
<reference evidence="3" key="1">
    <citation type="submission" date="2022-07" db="EMBL/GenBank/DDBJ databases">
        <title>Fungi with potential for degradation of polypropylene.</title>
        <authorList>
            <person name="Gostincar C."/>
        </authorList>
    </citation>
    <scope>NUCLEOTIDE SEQUENCE</scope>
    <source>
        <strain evidence="3">EXF-13287</strain>
    </source>
</reference>
<name>A0AA38SCC8_9PEZI</name>
<keyword evidence="4" id="KW-1185">Reference proteome</keyword>
<comment type="caution">
    <text evidence="3">The sequence shown here is derived from an EMBL/GenBank/DDBJ whole genome shotgun (WGS) entry which is preliminary data.</text>
</comment>
<evidence type="ECO:0000313" key="3">
    <source>
        <dbReference type="EMBL" id="KAJ9155817.1"/>
    </source>
</evidence>
<proteinExistence type="predicted"/>
<comment type="subcellular location">
    <subcellularLocation>
        <location evidence="2">Mitochondrion</location>
    </subcellularLocation>
</comment>
<sequence>MFRPTVSRITAQAGVRRAFSSTPCRPLAKITIIGNLTDSPELIPTSTGRELVRYSVASNSGPRDESGNRMVSYFRVTAFPPEGPRREFIQNLQKGTLVCVEGDATMQTYEDAEGKNRTALNIVQRTIDVLRRPRQVEESQAFAGAGAQ</sequence>
<dbReference type="InterPro" id="IPR011344">
    <property type="entry name" value="ssDNA-bd"/>
</dbReference>
<dbReference type="NCBIfam" id="TIGR00621">
    <property type="entry name" value="ssb"/>
    <property type="match status" value="1"/>
</dbReference>
<protein>
    <recommendedName>
        <fullName evidence="2">Single-stranded DNA-binding protein</fullName>
    </recommendedName>
</protein>
<keyword evidence="1 2" id="KW-0238">DNA-binding</keyword>
<gene>
    <name evidence="3" type="ORF">NKR19_g4443</name>
</gene>
<keyword evidence="2" id="KW-0496">Mitochondrion</keyword>
<dbReference type="Pfam" id="PF00436">
    <property type="entry name" value="SSB"/>
    <property type="match status" value="1"/>
</dbReference>
<dbReference type="GO" id="GO:0003697">
    <property type="term" value="F:single-stranded DNA binding"/>
    <property type="evidence" value="ECO:0007669"/>
    <property type="project" value="InterPro"/>
</dbReference>
<dbReference type="EMBL" id="JANBVN010000055">
    <property type="protein sequence ID" value="KAJ9155817.1"/>
    <property type="molecule type" value="Genomic_DNA"/>
</dbReference>
<evidence type="ECO:0000256" key="2">
    <source>
        <dbReference type="PIRNR" id="PIRNR002070"/>
    </source>
</evidence>
<dbReference type="GO" id="GO:0005739">
    <property type="term" value="C:mitochondrion"/>
    <property type="evidence" value="ECO:0007669"/>
    <property type="project" value="UniProtKB-SubCell"/>
</dbReference>
<dbReference type="InterPro" id="IPR000424">
    <property type="entry name" value="Primosome_PriB/ssb"/>
</dbReference>
<dbReference type="Proteomes" id="UP001174691">
    <property type="component" value="Unassembled WGS sequence"/>
</dbReference>
<dbReference type="GO" id="GO:0006260">
    <property type="term" value="P:DNA replication"/>
    <property type="evidence" value="ECO:0007669"/>
    <property type="project" value="InterPro"/>
</dbReference>
<dbReference type="InterPro" id="IPR012340">
    <property type="entry name" value="NA-bd_OB-fold"/>
</dbReference>
<accession>A0AA38SCC8</accession>